<evidence type="ECO:0000313" key="10">
    <source>
        <dbReference type="EMBL" id="QGZ94210.1"/>
    </source>
</evidence>
<dbReference type="EC" id="3.6.4.13" evidence="10"/>
<dbReference type="Pfam" id="PF03880">
    <property type="entry name" value="DbpA"/>
    <property type="match status" value="1"/>
</dbReference>
<dbReference type="GO" id="GO:0005829">
    <property type="term" value="C:cytosol"/>
    <property type="evidence" value="ECO:0007669"/>
    <property type="project" value="TreeGrafter"/>
</dbReference>
<dbReference type="PROSITE" id="PS00039">
    <property type="entry name" value="DEAD_ATP_HELICASE"/>
    <property type="match status" value="1"/>
</dbReference>
<dbReference type="Pfam" id="PF00270">
    <property type="entry name" value="DEAD"/>
    <property type="match status" value="1"/>
</dbReference>
<dbReference type="PROSITE" id="PS51194">
    <property type="entry name" value="HELICASE_CTER"/>
    <property type="match status" value="1"/>
</dbReference>
<feature type="compositionally biased region" description="Basic residues" evidence="7">
    <location>
        <begin position="591"/>
        <end position="600"/>
    </location>
</feature>
<dbReference type="GO" id="GO:0016787">
    <property type="term" value="F:hydrolase activity"/>
    <property type="evidence" value="ECO:0007669"/>
    <property type="project" value="UniProtKB-KW"/>
</dbReference>
<evidence type="ECO:0000259" key="8">
    <source>
        <dbReference type="PROSITE" id="PS51192"/>
    </source>
</evidence>
<feature type="compositionally biased region" description="Basic and acidic residues" evidence="7">
    <location>
        <begin position="569"/>
        <end position="580"/>
    </location>
</feature>
<keyword evidence="2 6" id="KW-0378">Hydrolase</keyword>
<dbReference type="GO" id="GO:0005524">
    <property type="term" value="F:ATP binding"/>
    <property type="evidence" value="ECO:0007669"/>
    <property type="project" value="UniProtKB-KW"/>
</dbReference>
<evidence type="ECO:0000256" key="2">
    <source>
        <dbReference type="ARBA" id="ARBA00022801"/>
    </source>
</evidence>
<evidence type="ECO:0000256" key="5">
    <source>
        <dbReference type="ARBA" id="ARBA00038437"/>
    </source>
</evidence>
<dbReference type="Pfam" id="PF00271">
    <property type="entry name" value="Helicase_C"/>
    <property type="match status" value="1"/>
</dbReference>
<dbReference type="InterPro" id="IPR005580">
    <property type="entry name" value="DbpA/CsdA_RNA-bd_dom"/>
</dbReference>
<feature type="domain" description="Helicase ATP-binding" evidence="8">
    <location>
        <begin position="31"/>
        <end position="207"/>
    </location>
</feature>
<gene>
    <name evidence="10" type="ORF">DSM104635_01026</name>
</gene>
<name>A0A6I6MHA4_9CAUL</name>
<dbReference type="InterPro" id="IPR050079">
    <property type="entry name" value="DEAD_box_RNA_helicase"/>
</dbReference>
<evidence type="ECO:0000313" key="11">
    <source>
        <dbReference type="Proteomes" id="UP000431269"/>
    </source>
</evidence>
<keyword evidence="3 6" id="KW-0347">Helicase</keyword>
<dbReference type="InterPro" id="IPR000629">
    <property type="entry name" value="RNA-helicase_DEAD-box_CS"/>
</dbReference>
<dbReference type="CDD" id="cd12252">
    <property type="entry name" value="RRM_DbpA"/>
    <property type="match status" value="1"/>
</dbReference>
<keyword evidence="11" id="KW-1185">Reference proteome</keyword>
<evidence type="ECO:0000259" key="9">
    <source>
        <dbReference type="PROSITE" id="PS51194"/>
    </source>
</evidence>
<dbReference type="PANTHER" id="PTHR47959:SF1">
    <property type="entry name" value="ATP-DEPENDENT RNA HELICASE DBPA"/>
    <property type="match status" value="1"/>
</dbReference>
<dbReference type="Gene3D" id="3.40.50.300">
    <property type="entry name" value="P-loop containing nucleotide triphosphate hydrolases"/>
    <property type="match status" value="2"/>
</dbReference>
<keyword evidence="4 6" id="KW-0067">ATP-binding</keyword>
<dbReference type="SMART" id="SM00490">
    <property type="entry name" value="HELICc"/>
    <property type="match status" value="1"/>
</dbReference>
<evidence type="ECO:0000256" key="4">
    <source>
        <dbReference type="ARBA" id="ARBA00022840"/>
    </source>
</evidence>
<organism evidence="10 11">
    <name type="scientific">Terricaulis silvestris</name>
    <dbReference type="NCBI Taxonomy" id="2686094"/>
    <lineage>
        <taxon>Bacteria</taxon>
        <taxon>Pseudomonadati</taxon>
        <taxon>Pseudomonadota</taxon>
        <taxon>Alphaproteobacteria</taxon>
        <taxon>Caulobacterales</taxon>
        <taxon>Caulobacteraceae</taxon>
        <taxon>Terricaulis</taxon>
    </lineage>
</organism>
<dbReference type="CDD" id="cd00268">
    <property type="entry name" value="DEADc"/>
    <property type="match status" value="1"/>
</dbReference>
<dbReference type="GO" id="GO:0003676">
    <property type="term" value="F:nucleic acid binding"/>
    <property type="evidence" value="ECO:0007669"/>
    <property type="project" value="InterPro"/>
</dbReference>
<dbReference type="EMBL" id="CP047045">
    <property type="protein sequence ID" value="QGZ94210.1"/>
    <property type="molecule type" value="Genomic_DNA"/>
</dbReference>
<dbReference type="Proteomes" id="UP000431269">
    <property type="component" value="Chromosome"/>
</dbReference>
<dbReference type="InterPro" id="IPR012677">
    <property type="entry name" value="Nucleotide-bd_a/b_plait_sf"/>
</dbReference>
<feature type="region of interest" description="Disordered" evidence="7">
    <location>
        <begin position="432"/>
        <end position="455"/>
    </location>
</feature>
<evidence type="ECO:0000256" key="7">
    <source>
        <dbReference type="SAM" id="MobiDB-lite"/>
    </source>
</evidence>
<dbReference type="CDD" id="cd18787">
    <property type="entry name" value="SF2_C_DEAD"/>
    <property type="match status" value="1"/>
</dbReference>
<proteinExistence type="inferred from homology"/>
<dbReference type="KEGG" id="tsv:DSM104635_01026"/>
<dbReference type="AlphaFoldDB" id="A0A6I6MHA4"/>
<dbReference type="SMART" id="SM00487">
    <property type="entry name" value="DEXDc"/>
    <property type="match status" value="1"/>
</dbReference>
<evidence type="ECO:0000256" key="3">
    <source>
        <dbReference type="ARBA" id="ARBA00022806"/>
    </source>
</evidence>
<dbReference type="RefSeq" id="WP_158765165.1">
    <property type="nucleotide sequence ID" value="NZ_CP047045.1"/>
</dbReference>
<dbReference type="InterPro" id="IPR014001">
    <property type="entry name" value="Helicase_ATP-bd"/>
</dbReference>
<accession>A0A6I6MHA4</accession>
<feature type="domain" description="Helicase C-terminal" evidence="9">
    <location>
        <begin position="237"/>
        <end position="379"/>
    </location>
</feature>
<evidence type="ECO:0000256" key="6">
    <source>
        <dbReference type="RuleBase" id="RU000492"/>
    </source>
</evidence>
<dbReference type="GO" id="GO:0003724">
    <property type="term" value="F:RNA helicase activity"/>
    <property type="evidence" value="ECO:0007669"/>
    <property type="project" value="UniProtKB-EC"/>
</dbReference>
<dbReference type="InterPro" id="IPR044742">
    <property type="entry name" value="DEAD/DEAH_RhlB"/>
</dbReference>
<dbReference type="InterPro" id="IPR011545">
    <property type="entry name" value="DEAD/DEAH_box_helicase_dom"/>
</dbReference>
<reference evidence="11" key="1">
    <citation type="submission" date="2019-12" db="EMBL/GenBank/DDBJ databases">
        <title>Complete genome of Terracaulis silvestris 0127_4.</title>
        <authorList>
            <person name="Vieira S."/>
            <person name="Riedel T."/>
            <person name="Sproer C."/>
            <person name="Pascual J."/>
            <person name="Boedeker C."/>
            <person name="Overmann J."/>
        </authorList>
    </citation>
    <scope>NUCLEOTIDE SEQUENCE [LARGE SCALE GENOMIC DNA]</scope>
    <source>
        <strain evidence="11">0127_4</strain>
    </source>
</reference>
<feature type="region of interest" description="Disordered" evidence="7">
    <location>
        <begin position="535"/>
        <end position="600"/>
    </location>
</feature>
<dbReference type="SUPFAM" id="SSF52540">
    <property type="entry name" value="P-loop containing nucleoside triphosphate hydrolases"/>
    <property type="match status" value="1"/>
</dbReference>
<dbReference type="InterPro" id="IPR027417">
    <property type="entry name" value="P-loop_NTPase"/>
</dbReference>
<sequence>MSAFDNVIPALARALTARGFEALTAVQSAVLSPDVQGEDLVVSAQTGSGKTVAFGLTLANTLLDGQAKLAQPGAPQALIIAPTRELAMQVRGELEWLYAPIGGRIVSCVGGMDMRDERRALNRGAHIVVGTPGRLVDHIRRGSLEMHGLKAVVLDEADEMLNLGFREELEHILEASPAERRTLMFSATMPRPIEALAQKFLRDAVRLNTGGGQKQHADIEYRALVAQGHESENAIFNVLRYYNPTNALVFCGTRAAVTRLESRFSNRGMSVVALSGELSQNARTHALQALRDHRAQVCVATDVAARGIDLPDLELVIHADLPKNTEALLHRSGRTGRAGRKGASVLIVPYSARRRTERLLRDANINAKWGEPPSADDIKRRDDERLLADPLLQAPPEASDQQIVRALLDQHDPVQIAAAFVRLYRKGQAAPEDLAPTQGWTPEQQRAERAPRGNENFAGGAWVSLSVGRNKQAEPRWLIPMLCKAGGLTKRQLGTIKIHDHETHVEIDAASIDAFMSRIGGDGGKLEKQIHVTRISPPSQQHEPRQRHEAAPAYTDRPRAKSHHAKPSGKPERARTDAKRPNPKHAGPPPGKKKKWHPAD</sequence>
<evidence type="ECO:0000256" key="1">
    <source>
        <dbReference type="ARBA" id="ARBA00022741"/>
    </source>
</evidence>
<protein>
    <submittedName>
        <fullName evidence="10">Putative DEAD-box ATP-dependent RNA helicase</fullName>
        <ecNumber evidence="10">3.6.4.13</ecNumber>
    </submittedName>
</protein>
<dbReference type="PROSITE" id="PS51192">
    <property type="entry name" value="HELICASE_ATP_BIND_1"/>
    <property type="match status" value="1"/>
</dbReference>
<dbReference type="PANTHER" id="PTHR47959">
    <property type="entry name" value="ATP-DEPENDENT RNA HELICASE RHLE-RELATED"/>
    <property type="match status" value="1"/>
</dbReference>
<dbReference type="InterPro" id="IPR001650">
    <property type="entry name" value="Helicase_C-like"/>
</dbReference>
<dbReference type="Gene3D" id="3.30.70.330">
    <property type="match status" value="1"/>
</dbReference>
<keyword evidence="1 6" id="KW-0547">Nucleotide-binding</keyword>
<comment type="similarity">
    <text evidence="5 6">Belongs to the DEAD box helicase family.</text>
</comment>